<dbReference type="GO" id="GO:0044715">
    <property type="term" value="F:8-oxo-dGDP phosphatase activity"/>
    <property type="evidence" value="ECO:0007669"/>
    <property type="project" value="TreeGrafter"/>
</dbReference>
<keyword evidence="5" id="KW-0479">Metal-binding</keyword>
<dbReference type="PANTHER" id="PTHR47707:SF1">
    <property type="entry name" value="NUDIX HYDROLASE FAMILY PROTEIN"/>
    <property type="match status" value="1"/>
</dbReference>
<keyword evidence="9" id="KW-0234">DNA repair</keyword>
<dbReference type="Proteomes" id="UP000470082">
    <property type="component" value="Unassembled WGS sequence"/>
</dbReference>
<evidence type="ECO:0000256" key="9">
    <source>
        <dbReference type="ARBA" id="ARBA00023204"/>
    </source>
</evidence>
<keyword evidence="8" id="KW-0460">Magnesium</keyword>
<dbReference type="Pfam" id="PF00293">
    <property type="entry name" value="NUDIX"/>
    <property type="match status" value="1"/>
</dbReference>
<evidence type="ECO:0000256" key="2">
    <source>
        <dbReference type="ARBA" id="ARBA00005582"/>
    </source>
</evidence>
<dbReference type="GO" id="GO:0008413">
    <property type="term" value="F:8-oxo-7,8-dihydroguanosine triphosphate pyrophosphatase activity"/>
    <property type="evidence" value="ECO:0007669"/>
    <property type="project" value="TreeGrafter"/>
</dbReference>
<dbReference type="PROSITE" id="PS51462">
    <property type="entry name" value="NUDIX"/>
    <property type="match status" value="1"/>
</dbReference>
<evidence type="ECO:0000256" key="4">
    <source>
        <dbReference type="ARBA" id="ARBA00022705"/>
    </source>
</evidence>
<evidence type="ECO:0000256" key="11">
    <source>
        <dbReference type="ARBA" id="ARBA00038905"/>
    </source>
</evidence>
<dbReference type="CDD" id="cd03425">
    <property type="entry name" value="NUDIX_MutT_NudA_like"/>
    <property type="match status" value="1"/>
</dbReference>
<dbReference type="InterPro" id="IPR047127">
    <property type="entry name" value="MutT-like"/>
</dbReference>
<evidence type="ECO:0000256" key="6">
    <source>
        <dbReference type="ARBA" id="ARBA00022763"/>
    </source>
</evidence>
<dbReference type="InterPro" id="IPR015797">
    <property type="entry name" value="NUDIX_hydrolase-like_dom_sf"/>
</dbReference>
<dbReference type="PRINTS" id="PR00502">
    <property type="entry name" value="NUDIXFAMILY"/>
</dbReference>
<gene>
    <name evidence="14" type="ORF">FYJ50_01990</name>
</gene>
<dbReference type="GO" id="GO:0035539">
    <property type="term" value="F:8-oxo-7,8-dihydrodeoxyguanosine triphosphate pyrophosphatase activity"/>
    <property type="evidence" value="ECO:0007669"/>
    <property type="project" value="UniProtKB-EC"/>
</dbReference>
<keyword evidence="4" id="KW-0235">DNA replication</keyword>
<evidence type="ECO:0000256" key="10">
    <source>
        <dbReference type="ARBA" id="ARBA00035861"/>
    </source>
</evidence>
<dbReference type="GO" id="GO:0006260">
    <property type="term" value="P:DNA replication"/>
    <property type="evidence" value="ECO:0007669"/>
    <property type="project" value="UniProtKB-KW"/>
</dbReference>
<dbReference type="GO" id="GO:0046872">
    <property type="term" value="F:metal ion binding"/>
    <property type="evidence" value="ECO:0007669"/>
    <property type="project" value="UniProtKB-KW"/>
</dbReference>
<sequence>MKVVCAAIIRNEKIGIAKRKSKISNGIYEFPGGKVEDNETEIEALKREIKEECGIEIENIQFFMKNKDFQEEEIDLSCFVCTTTQEPVLSVHTNFIWTTPDKIYDYPFFESDRCIVEKLIEEWPCLKEQMKIKY</sequence>
<accession>A0A7X2T3E0</accession>
<dbReference type="Gene3D" id="3.90.79.10">
    <property type="entry name" value="Nucleoside Triphosphate Pyrophosphohydrolase"/>
    <property type="match status" value="1"/>
</dbReference>
<keyword evidence="3" id="KW-0515">Mutator protein</keyword>
<evidence type="ECO:0000256" key="3">
    <source>
        <dbReference type="ARBA" id="ARBA00022457"/>
    </source>
</evidence>
<evidence type="ECO:0000313" key="15">
    <source>
        <dbReference type="Proteomes" id="UP000470082"/>
    </source>
</evidence>
<dbReference type="AlphaFoldDB" id="A0A7X2T3E0"/>
<evidence type="ECO:0000256" key="5">
    <source>
        <dbReference type="ARBA" id="ARBA00022723"/>
    </source>
</evidence>
<comment type="catalytic activity">
    <reaction evidence="10">
        <text>8-oxo-dGTP + H2O = 8-oxo-dGMP + diphosphate + H(+)</text>
        <dbReference type="Rhea" id="RHEA:31575"/>
        <dbReference type="ChEBI" id="CHEBI:15377"/>
        <dbReference type="ChEBI" id="CHEBI:15378"/>
        <dbReference type="ChEBI" id="CHEBI:33019"/>
        <dbReference type="ChEBI" id="CHEBI:63224"/>
        <dbReference type="ChEBI" id="CHEBI:77896"/>
        <dbReference type="EC" id="3.6.1.55"/>
    </reaction>
</comment>
<dbReference type="GO" id="GO:0006281">
    <property type="term" value="P:DNA repair"/>
    <property type="evidence" value="ECO:0007669"/>
    <property type="project" value="UniProtKB-KW"/>
</dbReference>
<dbReference type="InterPro" id="IPR020084">
    <property type="entry name" value="NUDIX_hydrolase_CS"/>
</dbReference>
<comment type="cofactor">
    <cofactor evidence="1">
        <name>Mg(2+)</name>
        <dbReference type="ChEBI" id="CHEBI:18420"/>
    </cofactor>
</comment>
<proteinExistence type="inferred from homology"/>
<keyword evidence="7 12" id="KW-0378">Hydrolase</keyword>
<keyword evidence="15" id="KW-1185">Reference proteome</keyword>
<dbReference type="PROSITE" id="PS00893">
    <property type="entry name" value="NUDIX_BOX"/>
    <property type="match status" value="1"/>
</dbReference>
<evidence type="ECO:0000256" key="12">
    <source>
        <dbReference type="RuleBase" id="RU003476"/>
    </source>
</evidence>
<reference evidence="14 15" key="1">
    <citation type="submission" date="2019-08" db="EMBL/GenBank/DDBJ databases">
        <title>In-depth cultivation of the pig gut microbiome towards novel bacterial diversity and tailored functional studies.</title>
        <authorList>
            <person name="Wylensek D."/>
            <person name="Hitch T.C.A."/>
            <person name="Clavel T."/>
        </authorList>
    </citation>
    <scope>NUCLEOTIDE SEQUENCE [LARGE SCALE GENOMIC DNA]</scope>
    <source>
        <strain evidence="14 15">LKV-178-WT-2G</strain>
    </source>
</reference>
<comment type="caution">
    <text evidence="14">The sequence shown here is derived from an EMBL/GenBank/DDBJ whole genome shotgun (WGS) entry which is preliminary data.</text>
</comment>
<dbReference type="SUPFAM" id="SSF55811">
    <property type="entry name" value="Nudix"/>
    <property type="match status" value="1"/>
</dbReference>
<evidence type="ECO:0000259" key="13">
    <source>
        <dbReference type="PROSITE" id="PS51462"/>
    </source>
</evidence>
<dbReference type="GO" id="GO:0044716">
    <property type="term" value="F:8-oxo-GDP phosphatase activity"/>
    <property type="evidence" value="ECO:0007669"/>
    <property type="project" value="TreeGrafter"/>
</dbReference>
<feature type="domain" description="Nudix hydrolase" evidence="13">
    <location>
        <begin position="1"/>
        <end position="121"/>
    </location>
</feature>
<keyword evidence="6" id="KW-0227">DNA damage</keyword>
<evidence type="ECO:0000256" key="7">
    <source>
        <dbReference type="ARBA" id="ARBA00022801"/>
    </source>
</evidence>
<name>A0A7X2T3E0_9FIRM</name>
<protein>
    <recommendedName>
        <fullName evidence="11">8-oxo-dGTP diphosphatase</fullName>
        <ecNumber evidence="11">3.6.1.55</ecNumber>
    </recommendedName>
</protein>
<evidence type="ECO:0000256" key="8">
    <source>
        <dbReference type="ARBA" id="ARBA00022842"/>
    </source>
</evidence>
<dbReference type="InterPro" id="IPR020476">
    <property type="entry name" value="Nudix_hydrolase"/>
</dbReference>
<dbReference type="EC" id="3.6.1.55" evidence="11"/>
<dbReference type="RefSeq" id="WP_154459371.1">
    <property type="nucleotide sequence ID" value="NZ_JAQYTQ010000053.1"/>
</dbReference>
<evidence type="ECO:0000256" key="1">
    <source>
        <dbReference type="ARBA" id="ARBA00001946"/>
    </source>
</evidence>
<dbReference type="InterPro" id="IPR000086">
    <property type="entry name" value="NUDIX_hydrolase_dom"/>
</dbReference>
<comment type="similarity">
    <text evidence="2 12">Belongs to the Nudix hydrolase family.</text>
</comment>
<evidence type="ECO:0000313" key="14">
    <source>
        <dbReference type="EMBL" id="MSS00903.1"/>
    </source>
</evidence>
<dbReference type="EMBL" id="VUMM01000002">
    <property type="protein sequence ID" value="MSS00903.1"/>
    <property type="molecule type" value="Genomic_DNA"/>
</dbReference>
<dbReference type="PANTHER" id="PTHR47707">
    <property type="entry name" value="8-OXO-DGTP DIPHOSPHATASE"/>
    <property type="match status" value="1"/>
</dbReference>
<organism evidence="14 15">
    <name type="scientific">Floccifex porci</name>
    <dbReference type="NCBI Taxonomy" id="2606629"/>
    <lineage>
        <taxon>Bacteria</taxon>
        <taxon>Bacillati</taxon>
        <taxon>Bacillota</taxon>
        <taxon>Erysipelotrichia</taxon>
        <taxon>Erysipelotrichales</taxon>
        <taxon>Erysipelotrichaceae</taxon>
        <taxon>Floccifex</taxon>
    </lineage>
</organism>